<organism evidence="1 2">
    <name type="scientific">Streptosporangium brasiliense</name>
    <dbReference type="NCBI Taxonomy" id="47480"/>
    <lineage>
        <taxon>Bacteria</taxon>
        <taxon>Bacillati</taxon>
        <taxon>Actinomycetota</taxon>
        <taxon>Actinomycetes</taxon>
        <taxon>Streptosporangiales</taxon>
        <taxon>Streptosporangiaceae</taxon>
        <taxon>Streptosporangium</taxon>
    </lineage>
</organism>
<proteinExistence type="predicted"/>
<keyword evidence="2" id="KW-1185">Reference proteome</keyword>
<evidence type="ECO:0000313" key="1">
    <source>
        <dbReference type="EMBL" id="MDP9868624.1"/>
    </source>
</evidence>
<dbReference type="EMBL" id="JAUSRB010000002">
    <property type="protein sequence ID" value="MDP9868624.1"/>
    <property type="molecule type" value="Genomic_DNA"/>
</dbReference>
<comment type="caution">
    <text evidence="1">The sequence shown here is derived from an EMBL/GenBank/DDBJ whole genome shotgun (WGS) entry which is preliminary data.</text>
</comment>
<reference evidence="1 2" key="1">
    <citation type="submission" date="2023-07" db="EMBL/GenBank/DDBJ databases">
        <title>Sequencing the genomes of 1000 actinobacteria strains.</title>
        <authorList>
            <person name="Klenk H.-P."/>
        </authorList>
    </citation>
    <scope>NUCLEOTIDE SEQUENCE [LARGE SCALE GENOMIC DNA]</scope>
    <source>
        <strain evidence="1 2">DSM 44109</strain>
    </source>
</reference>
<accession>A0ABT9RIU0</accession>
<name>A0ABT9RIU0_9ACTN</name>
<evidence type="ECO:0000313" key="2">
    <source>
        <dbReference type="Proteomes" id="UP001230426"/>
    </source>
</evidence>
<dbReference type="Proteomes" id="UP001230426">
    <property type="component" value="Unassembled WGS sequence"/>
</dbReference>
<dbReference type="RefSeq" id="WP_306871703.1">
    <property type="nucleotide sequence ID" value="NZ_JAUSRB010000002.1"/>
</dbReference>
<gene>
    <name evidence="1" type="ORF">J2S55_007890</name>
</gene>
<protein>
    <submittedName>
        <fullName evidence="1">Uncharacterized protein</fullName>
    </submittedName>
</protein>
<sequence length="103" mass="11491">MRDYGFSPAQQDEIWRRWRDGESFSLMGWALGAPIAHPKRSFSRSSTAGVRLAFRRPLMNGGGGVALIGLVRVSTDKQNPRRQHDALDSMVISTLKMRSLATC</sequence>